<evidence type="ECO:0000256" key="6">
    <source>
        <dbReference type="SAM" id="Phobius"/>
    </source>
</evidence>
<dbReference type="GO" id="GO:0005886">
    <property type="term" value="C:plasma membrane"/>
    <property type="evidence" value="ECO:0007669"/>
    <property type="project" value="UniProtKB-SubCell"/>
</dbReference>
<dbReference type="InterPro" id="IPR020846">
    <property type="entry name" value="MFS_dom"/>
</dbReference>
<dbReference type="PRINTS" id="PR01036">
    <property type="entry name" value="TCRTETB"/>
</dbReference>
<feature type="transmembrane region" description="Helical" evidence="6">
    <location>
        <begin position="158"/>
        <end position="178"/>
    </location>
</feature>
<feature type="transmembrane region" description="Helical" evidence="6">
    <location>
        <begin position="315"/>
        <end position="332"/>
    </location>
</feature>
<dbReference type="SUPFAM" id="SSF103473">
    <property type="entry name" value="MFS general substrate transporter"/>
    <property type="match status" value="1"/>
</dbReference>
<organism evidence="8 9">
    <name type="scientific">Paenibacillus illinoisensis</name>
    <dbReference type="NCBI Taxonomy" id="59845"/>
    <lineage>
        <taxon>Bacteria</taxon>
        <taxon>Bacillati</taxon>
        <taxon>Bacillota</taxon>
        <taxon>Bacilli</taxon>
        <taxon>Bacillales</taxon>
        <taxon>Paenibacillaceae</taxon>
        <taxon>Paenibacillus</taxon>
    </lineage>
</organism>
<dbReference type="Pfam" id="PF07690">
    <property type="entry name" value="MFS_1"/>
    <property type="match status" value="1"/>
</dbReference>
<evidence type="ECO:0000313" key="8">
    <source>
        <dbReference type="EMBL" id="PYY26939.1"/>
    </source>
</evidence>
<dbReference type="InterPro" id="IPR011701">
    <property type="entry name" value="MFS"/>
</dbReference>
<feature type="transmembrane region" description="Helical" evidence="6">
    <location>
        <begin position="129"/>
        <end position="152"/>
    </location>
</feature>
<feature type="transmembrane region" description="Helical" evidence="6">
    <location>
        <begin position="12"/>
        <end position="32"/>
    </location>
</feature>
<gene>
    <name evidence="8" type="ORF">PIL02S_05115</name>
</gene>
<protein>
    <submittedName>
        <fullName evidence="8">Major facilitator superfamily protein</fullName>
        <ecNumber evidence="8">2.7.1.45</ecNumber>
    </submittedName>
</protein>
<evidence type="ECO:0000313" key="9">
    <source>
        <dbReference type="Proteomes" id="UP000247459"/>
    </source>
</evidence>
<feature type="transmembrane region" description="Helical" evidence="6">
    <location>
        <begin position="410"/>
        <end position="430"/>
    </location>
</feature>
<accession>A0A2W0C8X4</accession>
<evidence type="ECO:0000256" key="3">
    <source>
        <dbReference type="ARBA" id="ARBA00022692"/>
    </source>
</evidence>
<keyword evidence="8" id="KW-0808">Transferase</keyword>
<dbReference type="Gene3D" id="1.20.1720.10">
    <property type="entry name" value="Multidrug resistance protein D"/>
    <property type="match status" value="1"/>
</dbReference>
<feature type="transmembrane region" description="Helical" evidence="6">
    <location>
        <begin position="252"/>
        <end position="275"/>
    </location>
</feature>
<evidence type="ECO:0000256" key="1">
    <source>
        <dbReference type="ARBA" id="ARBA00004651"/>
    </source>
</evidence>
<dbReference type="AlphaFoldDB" id="A0A2W0C8X4"/>
<sequence length="448" mass="48295">MKDKIVMPLWTCCLFIVVMNTTMFNVSLPVIINDLQITSDLGSWVISSYSIGYALSTVIFSRLSDRVPVRKLLTIGLLILGLSSLLGLFAHSFAVLLLTRILQSAGAGVMAGLGLVIASRYIPPERRGAAIALISSGSAMAFGLGPIVGGLISEYWGWNGLFAITVLVLLALPVLLYFLPRETPSPDNPFDMIGAVLTVINAITLLVAITQQSWIWFAIGVLSLVAHIWYIRQASLPFVNPDVFRTPGYTRLILIGFCILVVNLGNLFLMPLVLADLFGRSSLTIGLLIAPGAIVAAFCTRFVGRWIDRYGNMRFLMIGHVLLAAVLALFMLGLNQSAFIITAGYLFFSPALSASMASLNNETSRILPKTQIGAGMGMLQLIQFFGGSMSVAVCGLLLHSIPGVSVEKAYHVVYGCLLFVCLASLVIVVWHHRASHSGVVQSQSSTAK</sequence>
<dbReference type="PANTHER" id="PTHR42718">
    <property type="entry name" value="MAJOR FACILITATOR SUPERFAMILY MULTIDRUG TRANSPORTER MFSC"/>
    <property type="match status" value="1"/>
</dbReference>
<dbReference type="PROSITE" id="PS50850">
    <property type="entry name" value="MFS"/>
    <property type="match status" value="1"/>
</dbReference>
<dbReference type="Gene3D" id="1.20.1250.20">
    <property type="entry name" value="MFS general substrate transporter like domains"/>
    <property type="match status" value="1"/>
</dbReference>
<feature type="transmembrane region" description="Helical" evidence="6">
    <location>
        <begin position="281"/>
        <end position="303"/>
    </location>
</feature>
<proteinExistence type="predicted"/>
<dbReference type="EMBL" id="PRLG01000028">
    <property type="protein sequence ID" value="PYY26939.1"/>
    <property type="molecule type" value="Genomic_DNA"/>
</dbReference>
<feature type="transmembrane region" description="Helical" evidence="6">
    <location>
        <begin position="44"/>
        <end position="60"/>
    </location>
</feature>
<feature type="transmembrane region" description="Helical" evidence="6">
    <location>
        <begin position="338"/>
        <end position="357"/>
    </location>
</feature>
<feature type="transmembrane region" description="Helical" evidence="6">
    <location>
        <begin position="72"/>
        <end position="95"/>
    </location>
</feature>
<comment type="subcellular location">
    <subcellularLocation>
        <location evidence="1">Cell membrane</location>
        <topology evidence="1">Multi-pass membrane protein</topology>
    </subcellularLocation>
</comment>
<dbReference type="GO" id="GO:0022857">
    <property type="term" value="F:transmembrane transporter activity"/>
    <property type="evidence" value="ECO:0007669"/>
    <property type="project" value="InterPro"/>
</dbReference>
<name>A0A2W0C8X4_9BACL</name>
<keyword evidence="5 6" id="KW-0472">Membrane</keyword>
<dbReference type="OrthoDB" id="2403626at2"/>
<dbReference type="Proteomes" id="UP000247459">
    <property type="component" value="Unassembled WGS sequence"/>
</dbReference>
<keyword evidence="3 6" id="KW-0812">Transmembrane</keyword>
<dbReference type="GO" id="GO:0008673">
    <property type="term" value="F:2-dehydro-3-deoxygluconokinase activity"/>
    <property type="evidence" value="ECO:0007669"/>
    <property type="project" value="UniProtKB-EC"/>
</dbReference>
<comment type="caution">
    <text evidence="8">The sequence shown here is derived from an EMBL/GenBank/DDBJ whole genome shotgun (WGS) entry which is preliminary data.</text>
</comment>
<keyword evidence="2" id="KW-0813">Transport</keyword>
<feature type="transmembrane region" description="Helical" evidence="6">
    <location>
        <begin position="214"/>
        <end position="231"/>
    </location>
</feature>
<dbReference type="RefSeq" id="WP_110821907.1">
    <property type="nucleotide sequence ID" value="NZ_PRLG01000028.1"/>
</dbReference>
<feature type="domain" description="Major facilitator superfamily (MFS) profile" evidence="7">
    <location>
        <begin position="6"/>
        <end position="433"/>
    </location>
</feature>
<evidence type="ECO:0000259" key="7">
    <source>
        <dbReference type="PROSITE" id="PS50850"/>
    </source>
</evidence>
<evidence type="ECO:0000256" key="2">
    <source>
        <dbReference type="ARBA" id="ARBA00022448"/>
    </source>
</evidence>
<keyword evidence="4 6" id="KW-1133">Transmembrane helix</keyword>
<feature type="transmembrane region" description="Helical" evidence="6">
    <location>
        <begin position="190"/>
        <end position="208"/>
    </location>
</feature>
<dbReference type="InterPro" id="IPR036259">
    <property type="entry name" value="MFS_trans_sf"/>
</dbReference>
<dbReference type="PANTHER" id="PTHR42718:SF9">
    <property type="entry name" value="MAJOR FACILITATOR SUPERFAMILY MULTIDRUG TRANSPORTER MFSC"/>
    <property type="match status" value="1"/>
</dbReference>
<evidence type="ECO:0000256" key="4">
    <source>
        <dbReference type="ARBA" id="ARBA00022989"/>
    </source>
</evidence>
<feature type="transmembrane region" description="Helical" evidence="6">
    <location>
        <begin position="101"/>
        <end position="122"/>
    </location>
</feature>
<evidence type="ECO:0000256" key="5">
    <source>
        <dbReference type="ARBA" id="ARBA00023136"/>
    </source>
</evidence>
<dbReference type="EC" id="2.7.1.45" evidence="8"/>
<reference evidence="8 9" key="1">
    <citation type="submission" date="2018-01" db="EMBL/GenBank/DDBJ databases">
        <title>Genome sequence of the PGP bacterium Paenibacillus illinoisensis E3.</title>
        <authorList>
            <person name="Rolli E."/>
            <person name="Marasco R."/>
            <person name="Bessem C."/>
            <person name="Michoud G."/>
            <person name="Gaiarsa S."/>
            <person name="Borin S."/>
            <person name="Daffonchio D."/>
        </authorList>
    </citation>
    <scope>NUCLEOTIDE SEQUENCE [LARGE SCALE GENOMIC DNA]</scope>
    <source>
        <strain evidence="8 9">E3</strain>
    </source>
</reference>
<feature type="transmembrane region" description="Helical" evidence="6">
    <location>
        <begin position="378"/>
        <end position="398"/>
    </location>
</feature>